<dbReference type="PANTHER" id="PTHR43377:SF1">
    <property type="entry name" value="BILIVERDIN REDUCTASE A"/>
    <property type="match status" value="1"/>
</dbReference>
<dbReference type="PaxDb" id="880073-Calab_1669"/>
<keyword evidence="5" id="KW-1185">Reference proteome</keyword>
<reference evidence="3 6" key="2">
    <citation type="submission" date="2016-11" db="EMBL/GenBank/DDBJ databases">
        <title>Genomic analysis of Caldithrix abyssi and proposal of a novel bacterial phylum Caldithrichaeota.</title>
        <authorList>
            <person name="Kublanov I."/>
            <person name="Sigalova O."/>
            <person name="Gavrilov S."/>
            <person name="Lebedinsky A."/>
            <person name="Ivanova N."/>
            <person name="Daum C."/>
            <person name="Reddy T."/>
            <person name="Klenk H.P."/>
            <person name="Goker M."/>
            <person name="Reva O."/>
            <person name="Miroshnichenko M."/>
            <person name="Kyprides N."/>
            <person name="Woyke T."/>
            <person name="Gelfand M."/>
        </authorList>
    </citation>
    <scope>NUCLEOTIDE SEQUENCE [LARGE SCALE GENOMIC DNA]</scope>
    <source>
        <strain evidence="3 6">LF13</strain>
    </source>
</reference>
<dbReference type="AlphaFoldDB" id="H1XRS7"/>
<dbReference type="EMBL" id="CM001402">
    <property type="protein sequence ID" value="EHO41287.1"/>
    <property type="molecule type" value="Genomic_DNA"/>
</dbReference>
<dbReference type="InterPro" id="IPR055170">
    <property type="entry name" value="GFO_IDH_MocA-like_dom"/>
</dbReference>
<dbReference type="Gene3D" id="3.40.50.720">
    <property type="entry name" value="NAD(P)-binding Rossmann-like Domain"/>
    <property type="match status" value="1"/>
</dbReference>
<dbReference type="GO" id="GO:0000166">
    <property type="term" value="F:nucleotide binding"/>
    <property type="evidence" value="ECO:0007669"/>
    <property type="project" value="InterPro"/>
</dbReference>
<dbReference type="SUPFAM" id="SSF55347">
    <property type="entry name" value="Glyceraldehyde-3-phosphate dehydrogenase-like, C-terminal domain"/>
    <property type="match status" value="1"/>
</dbReference>
<dbReference type="SUPFAM" id="SSF51735">
    <property type="entry name" value="NAD(P)-binding Rossmann-fold domains"/>
    <property type="match status" value="1"/>
</dbReference>
<evidence type="ECO:0000313" key="3">
    <source>
        <dbReference type="EMBL" id="APF17148.1"/>
    </source>
</evidence>
<dbReference type="Pfam" id="PF22725">
    <property type="entry name" value="GFO_IDH_MocA_C3"/>
    <property type="match status" value="1"/>
</dbReference>
<evidence type="ECO:0000313" key="5">
    <source>
        <dbReference type="Proteomes" id="UP000004671"/>
    </source>
</evidence>
<protein>
    <submittedName>
        <fullName evidence="4">Oxidoreductase domain protein</fullName>
    </submittedName>
    <submittedName>
        <fullName evidence="3">Oxidoreductase family, NAD-binding Rossmann fold</fullName>
    </submittedName>
</protein>
<dbReference type="Proteomes" id="UP000004671">
    <property type="component" value="Chromosome"/>
</dbReference>
<dbReference type="KEGG" id="caby:Cabys_397"/>
<dbReference type="Pfam" id="PF01408">
    <property type="entry name" value="GFO_IDH_MocA"/>
    <property type="match status" value="1"/>
</dbReference>
<dbReference type="Gene3D" id="3.30.360.10">
    <property type="entry name" value="Dihydrodipicolinate Reductase, domain 2"/>
    <property type="match status" value="1"/>
</dbReference>
<dbReference type="OrthoDB" id="9815825at2"/>
<dbReference type="HOGENOM" id="CLU_023194_10_0_0"/>
<dbReference type="InterPro" id="IPR051450">
    <property type="entry name" value="Gfo/Idh/MocA_Oxidoreductases"/>
</dbReference>
<feature type="domain" description="Gfo/Idh/MocA-like oxidoreductase N-terminal" evidence="1">
    <location>
        <begin position="6"/>
        <end position="122"/>
    </location>
</feature>
<dbReference type="eggNOG" id="COG0673">
    <property type="taxonomic scope" value="Bacteria"/>
</dbReference>
<evidence type="ECO:0000259" key="2">
    <source>
        <dbReference type="Pfam" id="PF22725"/>
    </source>
</evidence>
<dbReference type="Proteomes" id="UP000183868">
    <property type="component" value="Chromosome"/>
</dbReference>
<organism evidence="4 5">
    <name type="scientific">Caldithrix abyssi DSM 13497</name>
    <dbReference type="NCBI Taxonomy" id="880073"/>
    <lineage>
        <taxon>Bacteria</taxon>
        <taxon>Pseudomonadati</taxon>
        <taxon>Calditrichota</taxon>
        <taxon>Calditrichia</taxon>
        <taxon>Calditrichales</taxon>
        <taxon>Calditrichaceae</taxon>
        <taxon>Caldithrix</taxon>
    </lineage>
</organism>
<evidence type="ECO:0000313" key="6">
    <source>
        <dbReference type="Proteomes" id="UP000183868"/>
    </source>
</evidence>
<dbReference type="InterPro" id="IPR000683">
    <property type="entry name" value="Gfo/Idh/MocA-like_OxRdtase_N"/>
</dbReference>
<reference evidence="4 5" key="1">
    <citation type="submission" date="2011-09" db="EMBL/GenBank/DDBJ databases">
        <title>The permanent draft genome of Caldithrix abyssi DSM 13497.</title>
        <authorList>
            <consortium name="US DOE Joint Genome Institute (JGI-PGF)"/>
            <person name="Lucas S."/>
            <person name="Han J."/>
            <person name="Lapidus A."/>
            <person name="Bruce D."/>
            <person name="Goodwin L."/>
            <person name="Pitluck S."/>
            <person name="Peters L."/>
            <person name="Kyrpides N."/>
            <person name="Mavromatis K."/>
            <person name="Ivanova N."/>
            <person name="Mikhailova N."/>
            <person name="Chertkov O."/>
            <person name="Detter J.C."/>
            <person name="Tapia R."/>
            <person name="Han C."/>
            <person name="Land M."/>
            <person name="Hauser L."/>
            <person name="Markowitz V."/>
            <person name="Cheng J.-F."/>
            <person name="Hugenholtz P."/>
            <person name="Woyke T."/>
            <person name="Wu D."/>
            <person name="Spring S."/>
            <person name="Brambilla E."/>
            <person name="Klenk H.-P."/>
            <person name="Eisen J.A."/>
        </authorList>
    </citation>
    <scope>NUCLEOTIDE SEQUENCE [LARGE SCALE GENOMIC DNA]</scope>
    <source>
        <strain evidence="4 5">DSM 13497</strain>
    </source>
</reference>
<dbReference type="STRING" id="880073.Cabys_397"/>
<dbReference type="EMBL" id="CP018099">
    <property type="protein sequence ID" value="APF17148.1"/>
    <property type="molecule type" value="Genomic_DNA"/>
</dbReference>
<evidence type="ECO:0000259" key="1">
    <source>
        <dbReference type="Pfam" id="PF01408"/>
    </source>
</evidence>
<name>H1XRS7_CALAY</name>
<evidence type="ECO:0000313" key="4">
    <source>
        <dbReference type="EMBL" id="EHO41287.1"/>
    </source>
</evidence>
<dbReference type="RefSeq" id="WP_006928381.1">
    <property type="nucleotide sequence ID" value="NZ_CM001402.1"/>
</dbReference>
<accession>H1XRS7</accession>
<proteinExistence type="predicted"/>
<sequence length="353" mass="39745">MDFNKVRVAVIGVGHLGSIHAKLYTQIPEAELVGVFDIDRQTCERVAGELDVKAFESLESLWPAVDAVNIVTPTTTHFNIAMEALQNNKHVFIEKPVTDKIFQAYDLKKFAEHKGLKIQIGHIERFNPAVLALTDVQINPLFIETHRLATFKPRGTDVAVVLDLMIHDIDLVLKFVKSEPTRISANGVGVVSSNIDIANARIEFKNGCVANLTASRISAKKMRKMRIFQKDAYISMDFNEGYSEIFYLENEEHPIFENGTLALSLGELELGELRREIKYNRLKRDDVNPLQLELISFIDAVKNNLEPAITIQDGINALGLAQKVMKEINRHQKYLSRQMGLAIHQSAVKNAEE</sequence>
<dbReference type="PANTHER" id="PTHR43377">
    <property type="entry name" value="BILIVERDIN REDUCTASE A"/>
    <property type="match status" value="1"/>
</dbReference>
<feature type="domain" description="GFO/IDH/MocA-like oxidoreductase" evidence="2">
    <location>
        <begin position="159"/>
        <end position="228"/>
    </location>
</feature>
<dbReference type="InParanoid" id="H1XRS7"/>
<gene>
    <name evidence="3" type="ORF">Cabys_397</name>
    <name evidence="4" type="ORF">Calab_1669</name>
</gene>
<dbReference type="InterPro" id="IPR036291">
    <property type="entry name" value="NAD(P)-bd_dom_sf"/>
</dbReference>